<gene>
    <name evidence="2" type="ORF">Forpi1262_v006902</name>
</gene>
<evidence type="ECO:0000256" key="1">
    <source>
        <dbReference type="SAM" id="MobiDB-lite"/>
    </source>
</evidence>
<comment type="caution">
    <text evidence="2">The sequence shown here is derived from an EMBL/GenBank/DDBJ whole genome shotgun (WGS) entry which is preliminary data.</text>
</comment>
<feature type="compositionally biased region" description="Basic and acidic residues" evidence="1">
    <location>
        <begin position="1"/>
        <end position="17"/>
    </location>
</feature>
<proteinExistence type="predicted"/>
<dbReference type="Proteomes" id="UP000693942">
    <property type="component" value="Unassembled WGS sequence"/>
</dbReference>
<protein>
    <submittedName>
        <fullName evidence="2">Uncharacterized protein</fullName>
    </submittedName>
</protein>
<accession>A0A8J5UEY4</accession>
<dbReference type="AlphaFoldDB" id="A0A8J5UEY4"/>
<sequence length="88" mass="9908">MNSHTKEARNWRSRSSDEMDELQNGAPEFEDIPSADMCRLPYGKIPETNAPPSSIDTARPRANRQTLARRVELLKAQKHHPRKGKAGG</sequence>
<reference evidence="2" key="1">
    <citation type="submission" date="2021-04" db="EMBL/GenBank/DDBJ databases">
        <title>First draft genome resource for Brassicaceae pathogens Fusarium oxysporum f. sp. raphani and Fusarium oxysporum f. sp. rapae.</title>
        <authorList>
            <person name="Asai S."/>
        </authorList>
    </citation>
    <scope>NUCLEOTIDE SEQUENCE</scope>
    <source>
        <strain evidence="2">Tf1262</strain>
    </source>
</reference>
<evidence type="ECO:0000313" key="2">
    <source>
        <dbReference type="EMBL" id="KAG7432483.1"/>
    </source>
</evidence>
<name>A0A8J5UEY4_FUSOX</name>
<feature type="region of interest" description="Disordered" evidence="1">
    <location>
        <begin position="1"/>
        <end position="62"/>
    </location>
</feature>
<organism evidence="2 3">
    <name type="scientific">Fusarium oxysporum f. sp. raphani</name>
    <dbReference type="NCBI Taxonomy" id="96318"/>
    <lineage>
        <taxon>Eukaryota</taxon>
        <taxon>Fungi</taxon>
        <taxon>Dikarya</taxon>
        <taxon>Ascomycota</taxon>
        <taxon>Pezizomycotina</taxon>
        <taxon>Sordariomycetes</taxon>
        <taxon>Hypocreomycetidae</taxon>
        <taxon>Hypocreales</taxon>
        <taxon>Nectriaceae</taxon>
        <taxon>Fusarium</taxon>
        <taxon>Fusarium oxysporum species complex</taxon>
    </lineage>
</organism>
<evidence type="ECO:0000313" key="3">
    <source>
        <dbReference type="Proteomes" id="UP000693942"/>
    </source>
</evidence>
<dbReference type="EMBL" id="JAELUR010000004">
    <property type="protein sequence ID" value="KAG7432483.1"/>
    <property type="molecule type" value="Genomic_DNA"/>
</dbReference>